<dbReference type="Gene3D" id="3.40.190.10">
    <property type="entry name" value="Periplasmic binding protein-like II"/>
    <property type="match status" value="2"/>
</dbReference>
<dbReference type="OrthoDB" id="9796586at2"/>
<dbReference type="InterPro" id="IPR001638">
    <property type="entry name" value="Solute-binding_3/MltF_N"/>
</dbReference>
<feature type="domain" description="Solute-binding protein family 3/N-terminal" evidence="3">
    <location>
        <begin position="48"/>
        <end position="278"/>
    </location>
</feature>
<dbReference type="RefSeq" id="WP_039191758.1">
    <property type="nucleotide sequence ID" value="NZ_JRFJ01000002.1"/>
</dbReference>
<comment type="caution">
    <text evidence="4">The sequence shown here is derived from an EMBL/GenBank/DDBJ whole genome shotgun (WGS) entry which is preliminary data.</text>
</comment>
<dbReference type="EMBL" id="JRFJ01000002">
    <property type="protein sequence ID" value="KHJ54782.1"/>
    <property type="molecule type" value="Genomic_DNA"/>
</dbReference>
<dbReference type="SUPFAM" id="SSF53850">
    <property type="entry name" value="Periplasmic binding protein-like II"/>
    <property type="match status" value="1"/>
</dbReference>
<feature type="signal peptide" evidence="2">
    <location>
        <begin position="1"/>
        <end position="23"/>
    </location>
</feature>
<dbReference type="PANTHER" id="PTHR35936:SF35">
    <property type="entry name" value="L-CYSTINE-BINDING PROTEIN TCYJ"/>
    <property type="match status" value="1"/>
</dbReference>
<dbReference type="Pfam" id="PF00497">
    <property type="entry name" value="SBP_bac_3"/>
    <property type="match status" value="1"/>
</dbReference>
<evidence type="ECO:0000256" key="2">
    <source>
        <dbReference type="SAM" id="SignalP"/>
    </source>
</evidence>
<organism evidence="4 5">
    <name type="scientific">Aureimonas altamirensis</name>
    <dbReference type="NCBI Taxonomy" id="370622"/>
    <lineage>
        <taxon>Bacteria</taxon>
        <taxon>Pseudomonadati</taxon>
        <taxon>Pseudomonadota</taxon>
        <taxon>Alphaproteobacteria</taxon>
        <taxon>Hyphomicrobiales</taxon>
        <taxon>Aurantimonadaceae</taxon>
        <taxon>Aureimonas</taxon>
    </lineage>
</organism>
<keyword evidence="1 2" id="KW-0732">Signal</keyword>
<dbReference type="AlphaFoldDB" id="A0A0B1Q772"/>
<dbReference type="Proteomes" id="UP000030826">
    <property type="component" value="Unassembled WGS sequence"/>
</dbReference>
<accession>A0A0B1Q772</accession>
<dbReference type="STRING" id="370622.LA66_09425"/>
<evidence type="ECO:0000259" key="3">
    <source>
        <dbReference type="SMART" id="SM00062"/>
    </source>
</evidence>
<evidence type="ECO:0000313" key="5">
    <source>
        <dbReference type="Proteomes" id="UP000030826"/>
    </source>
</evidence>
<gene>
    <name evidence="4" type="ORF">LA66_09425</name>
</gene>
<reference evidence="4 5" key="1">
    <citation type="submission" date="2014-09" db="EMBL/GenBank/DDBJ databases">
        <title>Isolation and characterization of Aurantimonas altamirensis ON-56566 from clinical sample following a dog bite.</title>
        <authorList>
            <person name="Eshaghi A."/>
            <person name="Li A."/>
            <person name="Shahinas D."/>
            <person name="Bahn P."/>
            <person name="Kus J.V."/>
            <person name="Patel S.N."/>
        </authorList>
    </citation>
    <scope>NUCLEOTIDE SEQUENCE [LARGE SCALE GENOMIC DNA]</scope>
    <source>
        <strain evidence="4 5">ON-56566</strain>
    </source>
</reference>
<proteinExistence type="predicted"/>
<protein>
    <recommendedName>
        <fullName evidence="3">Solute-binding protein family 3/N-terminal domain-containing protein</fullName>
    </recommendedName>
</protein>
<feature type="chain" id="PRO_5002080464" description="Solute-binding protein family 3/N-terminal domain-containing protein" evidence="2">
    <location>
        <begin position="24"/>
        <end position="280"/>
    </location>
</feature>
<evidence type="ECO:0000313" key="4">
    <source>
        <dbReference type="EMBL" id="KHJ54782.1"/>
    </source>
</evidence>
<dbReference type="SMART" id="SM00062">
    <property type="entry name" value="PBPb"/>
    <property type="match status" value="1"/>
</dbReference>
<evidence type="ECO:0000256" key="1">
    <source>
        <dbReference type="ARBA" id="ARBA00022729"/>
    </source>
</evidence>
<name>A0A0B1Q772_9HYPH</name>
<sequence>MRRVPAFLLSIAVLLILSGGSGAQVATPNFIDQAQRGAAAQTSVLPARIRFLTSVDFPPFSFLDSRGLLTGFNVDLARAVCEDMSVTDVCQIEARPFDELEPALLAGEGEAIIAGVAIDAASRTRLAFTRTYLHFPARFAAPSGSTLGDDLPASLDGQRVAVVSGTAHAAMLAAFFPAAIAVPVQNAAQGLSAMRRGDAAAYFGDGIGLSFWLASEAAADCCRFIGGPYLSDRYLGEGLAFALAPDDEELAARFDEALRRVVASGRFSELMLRYFPVSAF</sequence>
<dbReference type="PANTHER" id="PTHR35936">
    <property type="entry name" value="MEMBRANE-BOUND LYTIC MUREIN TRANSGLYCOSYLASE F"/>
    <property type="match status" value="1"/>
</dbReference>